<dbReference type="GO" id="GO:0005634">
    <property type="term" value="C:nucleus"/>
    <property type="evidence" value="ECO:0007669"/>
    <property type="project" value="UniProtKB-SubCell"/>
</dbReference>
<gene>
    <name evidence="6" type="ORF">M231_01424</name>
</gene>
<evidence type="ECO:0000256" key="5">
    <source>
        <dbReference type="SAM" id="MobiDB-lite"/>
    </source>
</evidence>
<evidence type="ECO:0000313" key="7">
    <source>
        <dbReference type="Proteomes" id="UP000289152"/>
    </source>
</evidence>
<feature type="compositionally biased region" description="Basic and acidic residues" evidence="5">
    <location>
        <begin position="416"/>
        <end position="449"/>
    </location>
</feature>
<feature type="compositionally biased region" description="Polar residues" evidence="5">
    <location>
        <begin position="1"/>
        <end position="14"/>
    </location>
</feature>
<feature type="region of interest" description="Disordered" evidence="5">
    <location>
        <begin position="206"/>
        <end position="263"/>
    </location>
</feature>
<keyword evidence="4" id="KW-0539">Nucleus</keyword>
<proteinExistence type="predicted"/>
<evidence type="ECO:0000256" key="3">
    <source>
        <dbReference type="ARBA" id="ARBA00022490"/>
    </source>
</evidence>
<keyword evidence="7" id="KW-1185">Reference proteome</keyword>
<comment type="caution">
    <text evidence="6">The sequence shown here is derived from an EMBL/GenBank/DDBJ whole genome shotgun (WGS) entry which is preliminary data.</text>
</comment>
<dbReference type="Proteomes" id="UP000289152">
    <property type="component" value="Unassembled WGS sequence"/>
</dbReference>
<dbReference type="EMBL" id="SDIL01000010">
    <property type="protein sequence ID" value="RXK41274.1"/>
    <property type="molecule type" value="Genomic_DNA"/>
</dbReference>
<feature type="compositionally biased region" description="Basic and acidic residues" evidence="5">
    <location>
        <begin position="464"/>
        <end position="485"/>
    </location>
</feature>
<reference evidence="6 7" key="1">
    <citation type="submission" date="2016-06" db="EMBL/GenBank/DDBJ databases">
        <title>Evolution of pathogenesis and genome organization in the Tremellales.</title>
        <authorList>
            <person name="Cuomo C."/>
            <person name="Litvintseva A."/>
            <person name="Heitman J."/>
            <person name="Chen Y."/>
            <person name="Sun S."/>
            <person name="Springer D."/>
            <person name="Dromer F."/>
            <person name="Young S."/>
            <person name="Zeng Q."/>
            <person name="Chapman S."/>
            <person name="Gujja S."/>
            <person name="Saif S."/>
            <person name="Birren B."/>
        </authorList>
    </citation>
    <scope>NUCLEOTIDE SEQUENCE [LARGE SCALE GENOMIC DNA]</scope>
    <source>
        <strain evidence="6 7">ATCC 28783</strain>
    </source>
</reference>
<name>A0A4Q1BT82_TREME</name>
<comment type="subcellular location">
    <subcellularLocation>
        <location evidence="2">Cytoplasm</location>
    </subcellularLocation>
    <subcellularLocation>
        <location evidence="1">Nucleus</location>
    </subcellularLocation>
</comment>
<dbReference type="AlphaFoldDB" id="A0A4Q1BT82"/>
<dbReference type="PANTHER" id="PTHR31250:SF27">
    <property type="entry name" value="IQ DOMAIN-CONTAINING PROTEIN IQM5"/>
    <property type="match status" value="1"/>
</dbReference>
<feature type="region of interest" description="Disordered" evidence="5">
    <location>
        <begin position="1"/>
        <end position="24"/>
    </location>
</feature>
<dbReference type="OrthoDB" id="7344096at2759"/>
<evidence type="ECO:0000313" key="6">
    <source>
        <dbReference type="EMBL" id="RXK41274.1"/>
    </source>
</evidence>
<evidence type="ECO:0008006" key="8">
    <source>
        <dbReference type="Google" id="ProtNLM"/>
    </source>
</evidence>
<feature type="compositionally biased region" description="Basic and acidic residues" evidence="5">
    <location>
        <begin position="227"/>
        <end position="236"/>
    </location>
</feature>
<keyword evidence="3" id="KW-0963">Cytoplasm</keyword>
<feature type="region of interest" description="Disordered" evidence="5">
    <location>
        <begin position="416"/>
        <end position="485"/>
    </location>
</feature>
<dbReference type="InParanoid" id="A0A4Q1BT82"/>
<evidence type="ECO:0000256" key="1">
    <source>
        <dbReference type="ARBA" id="ARBA00004123"/>
    </source>
</evidence>
<feature type="compositionally biased region" description="Low complexity" evidence="5">
    <location>
        <begin position="239"/>
        <end position="250"/>
    </location>
</feature>
<accession>A0A4Q1BT82</accession>
<dbReference type="InterPro" id="IPR044159">
    <property type="entry name" value="IQM"/>
</dbReference>
<dbReference type="GO" id="GO:0005737">
    <property type="term" value="C:cytoplasm"/>
    <property type="evidence" value="ECO:0007669"/>
    <property type="project" value="UniProtKB-SubCell"/>
</dbReference>
<dbReference type="PANTHER" id="PTHR31250">
    <property type="entry name" value="IQ DOMAIN-CONTAINING PROTEIN IQM3"/>
    <property type="match status" value="1"/>
</dbReference>
<sequence>MSKQLGNRSYAQEQMENKNDVASRWHRGLHAAERIQDGDALYEATPDHTSSIRTKSAFNYGEWTEEEKSQALKKRRATFLGSLSMGIGKERDQAVELPFQSKALEQQHWLEMIDAKHRYGSNLKFYFRIWQEAETEDNFFRWLDKGAGKDLDLEVLPRERLEKERITYLSADQRLNYLVNVDRDGRLRWARNDELVDTAAGKWHDAGNGGGIIPDNPIEQINQGDGQEQRFVDDTAPRSSRSSVSYSAGSDLQDNEDTHYVGLDKDKGRNWLQRKTKGITPSGIRNDLLRKTVRRNTWIYVCDMKMNMFVGIKKSGLFQHSSFIAGGKLTSAGIIILKNGLIKSLNPLSGHYRSSIQHHRAFIAQLEKKGADLSHVKLAKSVFSLWGLAKYAAFTKGQKAIYSAFLSALRLSHEPTEKEKSRKLKQHSEVEAREHEERLKEVHRAEASEKVGQGSKQKTQEVISEAKREENKERKDDTKQEIRPT</sequence>
<evidence type="ECO:0000256" key="2">
    <source>
        <dbReference type="ARBA" id="ARBA00004496"/>
    </source>
</evidence>
<evidence type="ECO:0000256" key="4">
    <source>
        <dbReference type="ARBA" id="ARBA00023242"/>
    </source>
</evidence>
<organism evidence="6 7">
    <name type="scientific">Tremella mesenterica</name>
    <name type="common">Jelly fungus</name>
    <dbReference type="NCBI Taxonomy" id="5217"/>
    <lineage>
        <taxon>Eukaryota</taxon>
        <taxon>Fungi</taxon>
        <taxon>Dikarya</taxon>
        <taxon>Basidiomycota</taxon>
        <taxon>Agaricomycotina</taxon>
        <taxon>Tremellomycetes</taxon>
        <taxon>Tremellales</taxon>
        <taxon>Tremellaceae</taxon>
        <taxon>Tremella</taxon>
    </lineage>
</organism>
<protein>
    <recommendedName>
        <fullName evidence="8">IQ domain-containing calmodulin-binding protein</fullName>
    </recommendedName>
</protein>